<reference evidence="1 2" key="1">
    <citation type="submission" date="2016-10" db="EMBL/GenBank/DDBJ databases">
        <authorList>
            <person name="de Groot N.N."/>
        </authorList>
    </citation>
    <scope>NUCLEOTIDE SEQUENCE [LARGE SCALE GENOMIC DNA]</scope>
    <source>
        <strain evidence="1 2">AR32</strain>
    </source>
</reference>
<dbReference type="InterPro" id="IPR009003">
    <property type="entry name" value="Peptidase_S1_PA"/>
</dbReference>
<dbReference type="SUPFAM" id="SSF52540">
    <property type="entry name" value="P-loop containing nucleoside triphosphate hydrolases"/>
    <property type="match status" value="1"/>
</dbReference>
<dbReference type="SUPFAM" id="SSF50494">
    <property type="entry name" value="Trypsin-like serine proteases"/>
    <property type="match status" value="1"/>
</dbReference>
<gene>
    <name evidence="1" type="ORF">SAMN05216354_1831</name>
</gene>
<proteinExistence type="predicted"/>
<dbReference type="Pfam" id="PF13365">
    <property type="entry name" value="Trypsin_2"/>
    <property type="match status" value="1"/>
</dbReference>
<accession>A0A1H5VB64</accession>
<sequence>MSYLNTKIAENIVVPVHCETKRGTAFFVSPTQLLTARHVVKAHFQSAETPIYIVVADRQILCRAEELSMPDNAIDLALLSIIVEQDYEATEYLTLLCDEFVPNLPLRIYGYPEEVAMGMNLVNLEVRNRLKIDGGVWNDRALVRDDMLHLHQYDGLSGAPVISKSGRVVGIVVLQINETLSYLSIEKSQNHLDRKGIVYDTDCANDDVTTLGPGRSYQQCEEAVATIHDRYMPRLHQQNKDLELILNYVTDKKAKDVSIRKAEALADSISKLPDRMKEKIKDDLKIWQNLDIDNLSANGYELLLRCYEYIQTFPFKHFKEHLKTLALNEHAHQLDYDDFDRLKICEAKNLCLIGKAGSGKTHCLCEYSLKNHDKANIYLFFGTSFNLYETAINHIKEVVCQNLSFEDYNQGLRVKNRYAVVVIDALNEGLGCSYWNNHLGALRTELEHHDHFRLIVSVRMPFDKEINDLAESSHWHVHYIDGFIDVEKAVNDYFMEYKIDRNYLRQKVEAFKNPLFLKIFCEAFHSMSADERLRVNKQLLYKRYVTKKNGQVSDLVNEDMELNIADKYLSKLAHYSAYYGHFNPIARDKARQYAKRMAPYRLWEQDLMHACLTANLLLEDRSNKGNSAVMFEYENLGDYYKAEELLKSKMNTSELLRWIDNEQKFLEKNPEEPSEKFRAAVKALFDCWYHEGKDVSGERLIQKGGSLYELYYDSLMEADIAPSQLVKMLLKLDHDEVNPLKLIQKFEDVTLEETMKIHEKLKAYQTIGSRDLIWTRYVNQMYEMYGDDYIGEVPIEQDHTIEVSDEEKLYLICITWMLSSSHPKFRALIIRKIRKILRIHQALILWLAELFDGVNDPYVIGGLYCAICGVILPSRDKKLVSSVARHIFNRYYKCDESVPQDLIVRQWTLKIIERAYCLDKTCDCWERIKTPFVARPIDEDAIPNYYDVKEQRGYFGLQQGSIMMHNSIYSFEDFNRYIIGTNSRHSSSDFYRLTEDGKYQGVLLNDIMAEMAYYIMVVFGWNDKLGYLDNGKYSPDRSHNDQERIGKKFQWLAYYRVYARLMDTCRTSKEQYYYGDEANEEDLAEKPYPWNTSEISRFDPTLDVENKMTPEAGLSGMEKLPIQGKDDDNWIKNNDYLPVFRCLAKHEDGSEYVMLMGYDTVKEDGKETFLFSNACFVRKEDECKFTSWANKQNFYGRWMPERRGMIEYLWNDYPWSDSYKSSFEHEAWLRPHDCPCDMMLSYEAQLQEDWEGIAKENAYHSTVYMPCEEIMNKMGLYCSEIRGVVKSESGDAVAALNTGHGNCINGLFIHRNVLNEYLSKTGYVMFYYVVGEKFLKLGEMNAIIKDLSAAYRYEKVGEVVEIQKMRVIDREEAEKPKNGSDNIDDEDVTTPIADWLNLEKDATNKDSLNDGNDNSFQRLLELSSRWDDELDDEDET</sequence>
<evidence type="ECO:0000313" key="2">
    <source>
        <dbReference type="Proteomes" id="UP000236735"/>
    </source>
</evidence>
<dbReference type="Proteomes" id="UP000236735">
    <property type="component" value="Unassembled WGS sequence"/>
</dbReference>
<dbReference type="EMBL" id="FNUV01000004">
    <property type="protein sequence ID" value="SEF84021.1"/>
    <property type="molecule type" value="Genomic_DNA"/>
</dbReference>
<organism evidence="1 2">
    <name type="scientific">Xylanibacter ruminicola</name>
    <name type="common">Prevotella ruminicola</name>
    <dbReference type="NCBI Taxonomy" id="839"/>
    <lineage>
        <taxon>Bacteria</taxon>
        <taxon>Pseudomonadati</taxon>
        <taxon>Bacteroidota</taxon>
        <taxon>Bacteroidia</taxon>
        <taxon>Bacteroidales</taxon>
        <taxon>Prevotellaceae</taxon>
        <taxon>Xylanibacter</taxon>
    </lineage>
</organism>
<dbReference type="Gene3D" id="2.40.10.10">
    <property type="entry name" value="Trypsin-like serine proteases"/>
    <property type="match status" value="2"/>
</dbReference>
<dbReference type="InterPro" id="IPR027417">
    <property type="entry name" value="P-loop_NTPase"/>
</dbReference>
<evidence type="ECO:0000313" key="1">
    <source>
        <dbReference type="EMBL" id="SEF84021.1"/>
    </source>
</evidence>
<dbReference type="RefSeq" id="WP_103915756.1">
    <property type="nucleotide sequence ID" value="NZ_FNUV01000004.1"/>
</dbReference>
<protein>
    <submittedName>
        <fullName evidence="1">Trypsin-like peptidase domain-containing protein</fullName>
    </submittedName>
</protein>
<dbReference type="InterPro" id="IPR043504">
    <property type="entry name" value="Peptidase_S1_PA_chymotrypsin"/>
</dbReference>
<name>A0A1H5VB64_XYLRU</name>